<dbReference type="AlphaFoldDB" id="A0A0G4HL07"/>
<evidence type="ECO:0000313" key="3">
    <source>
        <dbReference type="EMBL" id="CEM44792.1"/>
    </source>
</evidence>
<organism evidence="3">
    <name type="scientific">Chromera velia CCMP2878</name>
    <dbReference type="NCBI Taxonomy" id="1169474"/>
    <lineage>
        <taxon>Eukaryota</taxon>
        <taxon>Sar</taxon>
        <taxon>Alveolata</taxon>
        <taxon>Colpodellida</taxon>
        <taxon>Chromeraceae</taxon>
        <taxon>Chromera</taxon>
    </lineage>
</organism>
<accession>A0A0G4HL07</accession>
<protein>
    <submittedName>
        <fullName evidence="3">Uncharacterized protein</fullName>
    </submittedName>
</protein>
<reference evidence="3" key="1">
    <citation type="submission" date="2014-11" db="EMBL/GenBank/DDBJ databases">
        <authorList>
            <person name="Otto D Thomas"/>
            <person name="Naeem Raeece"/>
        </authorList>
    </citation>
    <scope>NUCLEOTIDE SEQUENCE</scope>
</reference>
<gene>
    <name evidence="3" type="ORF">Cvel_28622</name>
</gene>
<dbReference type="PhylomeDB" id="A0A0G4HL07"/>
<feature type="region of interest" description="Disordered" evidence="2">
    <location>
        <begin position="230"/>
        <end position="253"/>
    </location>
</feature>
<evidence type="ECO:0000256" key="2">
    <source>
        <dbReference type="SAM" id="MobiDB-lite"/>
    </source>
</evidence>
<name>A0A0G4HL07_9ALVE</name>
<evidence type="ECO:0000256" key="1">
    <source>
        <dbReference type="SAM" id="Coils"/>
    </source>
</evidence>
<sequence>MPSVHPCHSVAPCFSSSPALRPPLPFCCPLFLFQPCPSFLPAVLSSPLALPALTASPTSSCVPRTGSKGQIISSPPFPAGAWGDLGGTFVLPNLGHLSAAQREMVGHACPACRRVSSFGGLTSFSLCVQPLQTPIAPLEVDWDASPSADPWERPEETFALQNIGPKDDVCPHLFTTLQQEPLATSVALLDGRASPAGPCGRLHRSPAGRRVAESSQGAAQELLQAAFHTSSLLPDERDPARGSSIPPRGWALSGKTRNRLAHAYNGNSAGQGGESDLEKVTRKIEQVEAALGGKTDPQEVGIYRGAHWTMEGLRDELKQLRKKEEQLREEKNLLLRQQQQPQPAAQAFGRLPPPAADRKVSVAHLFFTPKRSGIRGFLAAKSSSLQDEMRGYVRHLEARNFAEVEVLIIVDEENNDFFLKLIAALRRMYGNETGFGTWAPEGGFLASEPAAHFSKYETFAVEKLPKGVDCSASGISSDPAVEGVDMRSTISELV</sequence>
<dbReference type="VEuPathDB" id="CryptoDB:Cvel_28622"/>
<feature type="region of interest" description="Disordered" evidence="2">
    <location>
        <begin position="195"/>
        <end position="216"/>
    </location>
</feature>
<dbReference type="EMBL" id="CDMZ01003016">
    <property type="protein sequence ID" value="CEM44792.1"/>
    <property type="molecule type" value="Genomic_DNA"/>
</dbReference>
<keyword evidence="1" id="KW-0175">Coiled coil</keyword>
<feature type="coiled-coil region" evidence="1">
    <location>
        <begin position="310"/>
        <end position="340"/>
    </location>
</feature>
<proteinExistence type="predicted"/>